<reference evidence="6" key="1">
    <citation type="submission" date="2018-09" db="EMBL/GenBank/DDBJ databases">
        <authorList>
            <person name="Zhu H."/>
        </authorList>
    </citation>
    <scope>NUCLEOTIDE SEQUENCE [LARGE SCALE GENOMIC DNA]</scope>
    <source>
        <strain evidence="6">K1S02-23</strain>
    </source>
</reference>
<dbReference type="OrthoDB" id="9801795at2"/>
<dbReference type="Gene3D" id="3.40.1080.20">
    <property type="entry name" value="Acetyl-CoA hydrolase/transferase C-terminal domain"/>
    <property type="match status" value="1"/>
</dbReference>
<dbReference type="InterPro" id="IPR046433">
    <property type="entry name" value="ActCoA_hydro"/>
</dbReference>
<dbReference type="SUPFAM" id="SSF100950">
    <property type="entry name" value="NagB/RpiA/CoA transferase-like"/>
    <property type="match status" value="2"/>
</dbReference>
<evidence type="ECO:0000313" key="6">
    <source>
        <dbReference type="Proteomes" id="UP000266327"/>
    </source>
</evidence>
<dbReference type="GO" id="GO:0008775">
    <property type="term" value="F:acetate CoA-transferase activity"/>
    <property type="evidence" value="ECO:0007669"/>
    <property type="project" value="InterPro"/>
</dbReference>
<name>A0A3A3G4A1_9BURK</name>
<gene>
    <name evidence="5" type="ORF">D3878_18435</name>
</gene>
<dbReference type="GO" id="GO:0006083">
    <property type="term" value="P:acetate metabolic process"/>
    <property type="evidence" value="ECO:0007669"/>
    <property type="project" value="InterPro"/>
</dbReference>
<evidence type="ECO:0000313" key="5">
    <source>
        <dbReference type="EMBL" id="RJG03323.1"/>
    </source>
</evidence>
<dbReference type="InterPro" id="IPR038460">
    <property type="entry name" value="AcetylCoA_hyd_C_sf"/>
</dbReference>
<dbReference type="GO" id="GO:0016787">
    <property type="term" value="F:hydrolase activity"/>
    <property type="evidence" value="ECO:0007669"/>
    <property type="project" value="UniProtKB-KW"/>
</dbReference>
<dbReference type="EMBL" id="QYUQ01000002">
    <property type="protein sequence ID" value="RJG03323.1"/>
    <property type="molecule type" value="Genomic_DNA"/>
</dbReference>
<evidence type="ECO:0000259" key="3">
    <source>
        <dbReference type="Pfam" id="PF02550"/>
    </source>
</evidence>
<feature type="domain" description="Acetyl-CoA hydrolase/transferase C-terminal" evidence="4">
    <location>
        <begin position="262"/>
        <end position="412"/>
    </location>
</feature>
<keyword evidence="2 5" id="KW-0808">Transferase</keyword>
<keyword evidence="5" id="KW-0378">Hydrolase</keyword>
<evidence type="ECO:0000256" key="1">
    <source>
        <dbReference type="ARBA" id="ARBA00009632"/>
    </source>
</evidence>
<dbReference type="Proteomes" id="UP000266327">
    <property type="component" value="Unassembled WGS sequence"/>
</dbReference>
<dbReference type="InterPro" id="IPR037171">
    <property type="entry name" value="NagB/RpiA_transferase-like"/>
</dbReference>
<dbReference type="InterPro" id="IPR003702">
    <property type="entry name" value="ActCoA_hydro_N"/>
</dbReference>
<dbReference type="Gene3D" id="3.40.1080.10">
    <property type="entry name" value="Glutaconate Coenzyme A-transferase"/>
    <property type="match status" value="1"/>
</dbReference>
<evidence type="ECO:0000259" key="4">
    <source>
        <dbReference type="Pfam" id="PF13336"/>
    </source>
</evidence>
<evidence type="ECO:0000256" key="2">
    <source>
        <dbReference type="ARBA" id="ARBA00022679"/>
    </source>
</evidence>
<sequence>MHKTIPLSQLRLAEFVRPHDVIGWPQGPGEPLALTEALVAQRAEMNAPALLFGLTQSDTLRPELAEHFRFRALNGAGTSRRVTALADIVPSHVSAIPALLREGHLHVDVALIQVKPLSDGIFTLGVIADFTQALIQQARVVIALVNPALPATAGDACVRSTDIDVLVESDVRIIDMPDPEPSWVEHEVARQVAALIPDRATVQLGVGTLPVAVAQALSGHQELGVHSGVVSDVLISLIERGVVTNAHKGLDAGRTVTGGLFGTQRLRDFAARTGLIDMRSVEYTHNLAVTSRISQFHTINSAIEIDLSGQVNAEVAGGRYLGAVGGQVDFVRAGVASPGGRSIIAFPSATPDGKHSRIVASLGTRPVTTARSEVDVIITEYGAAHLRGCPLQERARRLIEIAHPAHRESLSRALHESRSALS</sequence>
<dbReference type="Pfam" id="PF13336">
    <property type="entry name" value="AcetylCoA_hyd_C"/>
    <property type="match status" value="1"/>
</dbReference>
<dbReference type="AlphaFoldDB" id="A0A3A3G4A1"/>
<keyword evidence="6" id="KW-1185">Reference proteome</keyword>
<protein>
    <submittedName>
        <fullName evidence="5">Acetyl-CoA hydrolase/transferase family protein</fullName>
    </submittedName>
</protein>
<dbReference type="PANTHER" id="PTHR21432:SF20">
    <property type="entry name" value="ACETYL-COA HYDROLASE"/>
    <property type="match status" value="1"/>
</dbReference>
<dbReference type="Pfam" id="PF02550">
    <property type="entry name" value="AcetylCoA_hydro"/>
    <property type="match status" value="1"/>
</dbReference>
<organism evidence="5 6">
    <name type="scientific">Noviherbaspirillum sedimenti</name>
    <dbReference type="NCBI Taxonomy" id="2320865"/>
    <lineage>
        <taxon>Bacteria</taxon>
        <taxon>Pseudomonadati</taxon>
        <taxon>Pseudomonadota</taxon>
        <taxon>Betaproteobacteria</taxon>
        <taxon>Burkholderiales</taxon>
        <taxon>Oxalobacteraceae</taxon>
        <taxon>Noviherbaspirillum</taxon>
    </lineage>
</organism>
<comment type="caution">
    <text evidence="5">The sequence shown here is derived from an EMBL/GenBank/DDBJ whole genome shotgun (WGS) entry which is preliminary data.</text>
</comment>
<dbReference type="InterPro" id="IPR026888">
    <property type="entry name" value="AcetylCoA_hyd_C"/>
</dbReference>
<dbReference type="PANTHER" id="PTHR21432">
    <property type="entry name" value="ACETYL-COA HYDROLASE-RELATED"/>
    <property type="match status" value="1"/>
</dbReference>
<feature type="domain" description="Acetyl-CoA hydrolase/transferase N-terminal" evidence="3">
    <location>
        <begin position="83"/>
        <end position="171"/>
    </location>
</feature>
<comment type="similarity">
    <text evidence="1">Belongs to the acetyl-CoA hydrolase/transferase family.</text>
</comment>
<dbReference type="Gene3D" id="3.30.750.70">
    <property type="entry name" value="4-hydroxybutyrate coenzyme like domains"/>
    <property type="match status" value="1"/>
</dbReference>
<proteinExistence type="inferred from homology"/>
<dbReference type="RefSeq" id="WP_119786818.1">
    <property type="nucleotide sequence ID" value="NZ_QYUQ01000002.1"/>
</dbReference>
<accession>A0A3A3G4A1</accession>